<proteinExistence type="predicted"/>
<keyword evidence="2" id="KW-1185">Reference proteome</keyword>
<evidence type="ECO:0000313" key="2">
    <source>
        <dbReference type="Proteomes" id="UP000789901"/>
    </source>
</evidence>
<sequence length="49" mass="5753">LDKKYKTDDPEKLQFQKANDALVRSLYSIIKNCRDNKKVEKAKSILNIK</sequence>
<protein>
    <submittedName>
        <fullName evidence="1">26685_t:CDS:1</fullName>
    </submittedName>
</protein>
<dbReference type="Proteomes" id="UP000789901">
    <property type="component" value="Unassembled WGS sequence"/>
</dbReference>
<gene>
    <name evidence="1" type="ORF">GMARGA_LOCUS38750</name>
</gene>
<accession>A0ABN7X774</accession>
<feature type="non-terminal residue" evidence="1">
    <location>
        <position position="1"/>
    </location>
</feature>
<comment type="caution">
    <text evidence="1">The sequence shown here is derived from an EMBL/GenBank/DDBJ whole genome shotgun (WGS) entry which is preliminary data.</text>
</comment>
<reference evidence="1 2" key="1">
    <citation type="submission" date="2021-06" db="EMBL/GenBank/DDBJ databases">
        <authorList>
            <person name="Kallberg Y."/>
            <person name="Tangrot J."/>
            <person name="Rosling A."/>
        </authorList>
    </citation>
    <scope>NUCLEOTIDE SEQUENCE [LARGE SCALE GENOMIC DNA]</scope>
    <source>
        <strain evidence="1 2">120-4 pot B 10/14</strain>
    </source>
</reference>
<dbReference type="EMBL" id="CAJVQB010088368">
    <property type="protein sequence ID" value="CAG8847592.1"/>
    <property type="molecule type" value="Genomic_DNA"/>
</dbReference>
<organism evidence="1 2">
    <name type="scientific">Gigaspora margarita</name>
    <dbReference type="NCBI Taxonomy" id="4874"/>
    <lineage>
        <taxon>Eukaryota</taxon>
        <taxon>Fungi</taxon>
        <taxon>Fungi incertae sedis</taxon>
        <taxon>Mucoromycota</taxon>
        <taxon>Glomeromycotina</taxon>
        <taxon>Glomeromycetes</taxon>
        <taxon>Diversisporales</taxon>
        <taxon>Gigasporaceae</taxon>
        <taxon>Gigaspora</taxon>
    </lineage>
</organism>
<evidence type="ECO:0000313" key="1">
    <source>
        <dbReference type="EMBL" id="CAG8847592.1"/>
    </source>
</evidence>
<feature type="non-terminal residue" evidence="1">
    <location>
        <position position="49"/>
    </location>
</feature>
<name>A0ABN7X774_GIGMA</name>